<evidence type="ECO:0000259" key="3">
    <source>
        <dbReference type="Pfam" id="PF00296"/>
    </source>
</evidence>
<proteinExistence type="predicted"/>
<dbReference type="InterPro" id="IPR036661">
    <property type="entry name" value="Luciferase-like_sf"/>
</dbReference>
<dbReference type="Gene3D" id="3.20.20.30">
    <property type="entry name" value="Luciferase-like domain"/>
    <property type="match status" value="1"/>
</dbReference>
<dbReference type="GO" id="GO:0016705">
    <property type="term" value="F:oxidoreductase activity, acting on paired donors, with incorporation or reduction of molecular oxygen"/>
    <property type="evidence" value="ECO:0007669"/>
    <property type="project" value="InterPro"/>
</dbReference>
<name>A0A381NSM5_9ZZZZ</name>
<sequence>MDVGLQLIFSSYGWDASVTDGTVYEQELYLAELAEQLGFDSVWPTEHHFFDYSFCPDNLELLAFVAGRTTDIKLGTAAVILPWNEPLRVAEKVALLDTVSGGRVRFGMGRGLSRREFEPFAGIDMDTSRDRFDESSMMIVDALKTGFIEGQGPFYPQPRTEIRPRPERSFDDRIYAVANSTDSIEACARVGGRMIMFSEAHWERRLPSIERYRDRYEHYHGKPAPPTMTADFTFCHADPNHARDVAEQCMATYLQSLLEHYELMGDQFETMGGYEGYGKQAAKLREIGFDKYVDGFLAANAYGTPDQMLDKYRERFDVIGPFEEAACFRYGGIAYEDAEASMRLYAETVLPELKSWN</sequence>
<keyword evidence="1" id="KW-0560">Oxidoreductase</keyword>
<gene>
    <name evidence="4" type="ORF">METZ01_LOCUS10163</name>
</gene>
<reference evidence="4" key="1">
    <citation type="submission" date="2018-05" db="EMBL/GenBank/DDBJ databases">
        <authorList>
            <person name="Lanie J.A."/>
            <person name="Ng W.-L."/>
            <person name="Kazmierczak K.M."/>
            <person name="Andrzejewski T.M."/>
            <person name="Davidsen T.M."/>
            <person name="Wayne K.J."/>
            <person name="Tettelin H."/>
            <person name="Glass J.I."/>
            <person name="Rusch D."/>
            <person name="Podicherti R."/>
            <person name="Tsui H.-C.T."/>
            <person name="Winkler M.E."/>
        </authorList>
    </citation>
    <scope>NUCLEOTIDE SEQUENCE</scope>
</reference>
<dbReference type="GO" id="GO:0005829">
    <property type="term" value="C:cytosol"/>
    <property type="evidence" value="ECO:0007669"/>
    <property type="project" value="TreeGrafter"/>
</dbReference>
<dbReference type="GO" id="GO:0004497">
    <property type="term" value="F:monooxygenase activity"/>
    <property type="evidence" value="ECO:0007669"/>
    <property type="project" value="UniProtKB-KW"/>
</dbReference>
<evidence type="ECO:0000313" key="4">
    <source>
        <dbReference type="EMBL" id="SUZ57309.1"/>
    </source>
</evidence>
<evidence type="ECO:0000256" key="2">
    <source>
        <dbReference type="ARBA" id="ARBA00023033"/>
    </source>
</evidence>
<dbReference type="Pfam" id="PF00296">
    <property type="entry name" value="Bac_luciferase"/>
    <property type="match status" value="1"/>
</dbReference>
<organism evidence="4">
    <name type="scientific">marine metagenome</name>
    <dbReference type="NCBI Taxonomy" id="408172"/>
    <lineage>
        <taxon>unclassified sequences</taxon>
        <taxon>metagenomes</taxon>
        <taxon>ecological metagenomes</taxon>
    </lineage>
</organism>
<keyword evidence="2" id="KW-0503">Monooxygenase</keyword>
<protein>
    <recommendedName>
        <fullName evidence="3">Luciferase-like domain-containing protein</fullName>
    </recommendedName>
</protein>
<dbReference type="EMBL" id="UINC01000554">
    <property type="protein sequence ID" value="SUZ57309.1"/>
    <property type="molecule type" value="Genomic_DNA"/>
</dbReference>
<dbReference type="PANTHER" id="PTHR30137">
    <property type="entry name" value="LUCIFERASE-LIKE MONOOXYGENASE"/>
    <property type="match status" value="1"/>
</dbReference>
<evidence type="ECO:0000256" key="1">
    <source>
        <dbReference type="ARBA" id="ARBA00023002"/>
    </source>
</evidence>
<dbReference type="InterPro" id="IPR050766">
    <property type="entry name" value="Bact_Lucif_Oxidored"/>
</dbReference>
<dbReference type="SUPFAM" id="SSF51679">
    <property type="entry name" value="Bacterial luciferase-like"/>
    <property type="match status" value="1"/>
</dbReference>
<accession>A0A381NSM5</accession>
<dbReference type="InterPro" id="IPR011251">
    <property type="entry name" value="Luciferase-like_dom"/>
</dbReference>
<dbReference type="PANTHER" id="PTHR30137:SF8">
    <property type="entry name" value="BLR5498 PROTEIN"/>
    <property type="match status" value="1"/>
</dbReference>
<feature type="domain" description="Luciferase-like" evidence="3">
    <location>
        <begin position="9"/>
        <end position="315"/>
    </location>
</feature>
<dbReference type="AlphaFoldDB" id="A0A381NSM5"/>